<dbReference type="PRINTS" id="PR01265">
    <property type="entry name" value="LINKMODULE"/>
</dbReference>
<keyword evidence="14 24" id="KW-1015">Disulfide bond</keyword>
<evidence type="ECO:0000256" key="6">
    <source>
        <dbReference type="ARBA" id="ARBA00022525"/>
    </source>
</evidence>
<evidence type="ECO:0000256" key="22">
    <source>
        <dbReference type="ARBA" id="ARBA00032514"/>
    </source>
</evidence>
<evidence type="ECO:0000256" key="15">
    <source>
        <dbReference type="ARBA" id="ARBA00023170"/>
    </source>
</evidence>
<evidence type="ECO:0000259" key="27">
    <source>
        <dbReference type="PROSITE" id="PS50963"/>
    </source>
</evidence>
<dbReference type="GO" id="GO:0042981">
    <property type="term" value="P:regulation of apoptotic process"/>
    <property type="evidence" value="ECO:0007669"/>
    <property type="project" value="UniProtKB-ARBA"/>
</dbReference>
<dbReference type="FunFam" id="3.10.100.10:FF:000004">
    <property type="entry name" value="CD44 antigen isoform X2"/>
    <property type="match status" value="1"/>
</dbReference>
<accession>A0A3N0YEZ4</accession>
<dbReference type="GO" id="GO:0007155">
    <property type="term" value="P:cell adhesion"/>
    <property type="evidence" value="ECO:0007669"/>
    <property type="project" value="UniProtKB-KW"/>
</dbReference>
<dbReference type="GO" id="GO:0048731">
    <property type="term" value="P:system development"/>
    <property type="evidence" value="ECO:0007669"/>
    <property type="project" value="UniProtKB-ARBA"/>
</dbReference>
<dbReference type="GO" id="GO:0009986">
    <property type="term" value="C:cell surface"/>
    <property type="evidence" value="ECO:0007669"/>
    <property type="project" value="UniProtKB-ARBA"/>
</dbReference>
<feature type="transmembrane region" description="Helical" evidence="26">
    <location>
        <begin position="343"/>
        <end position="364"/>
    </location>
</feature>
<dbReference type="InterPro" id="IPR016186">
    <property type="entry name" value="C-type_lectin-like/link_sf"/>
</dbReference>
<keyword evidence="17" id="KW-0966">Cell projection</keyword>
<feature type="compositionally biased region" description="Low complexity" evidence="25">
    <location>
        <begin position="294"/>
        <end position="304"/>
    </location>
</feature>
<comment type="caution">
    <text evidence="28">The sequence shown here is derived from an EMBL/GenBank/DDBJ whole genome shotgun (WGS) entry which is preliminary data.</text>
</comment>
<dbReference type="Proteomes" id="UP000281406">
    <property type="component" value="Unassembled WGS sequence"/>
</dbReference>
<dbReference type="GO" id="GO:0016323">
    <property type="term" value="C:basolateral plasma membrane"/>
    <property type="evidence" value="ECO:0007669"/>
    <property type="project" value="TreeGrafter"/>
</dbReference>
<evidence type="ECO:0000256" key="26">
    <source>
        <dbReference type="SAM" id="Phobius"/>
    </source>
</evidence>
<dbReference type="PROSITE" id="PS50963">
    <property type="entry name" value="LINK_2"/>
    <property type="match status" value="1"/>
</dbReference>
<evidence type="ECO:0000256" key="20">
    <source>
        <dbReference type="ARBA" id="ARBA00031179"/>
    </source>
</evidence>
<organism evidence="28 29">
    <name type="scientific">Anabarilius grahami</name>
    <name type="common">Kanglang fish</name>
    <name type="synonym">Barilius grahami</name>
    <dbReference type="NCBI Taxonomy" id="495550"/>
    <lineage>
        <taxon>Eukaryota</taxon>
        <taxon>Metazoa</taxon>
        <taxon>Chordata</taxon>
        <taxon>Craniata</taxon>
        <taxon>Vertebrata</taxon>
        <taxon>Euteleostomi</taxon>
        <taxon>Actinopterygii</taxon>
        <taxon>Neopterygii</taxon>
        <taxon>Teleostei</taxon>
        <taxon>Ostariophysi</taxon>
        <taxon>Cypriniformes</taxon>
        <taxon>Xenocyprididae</taxon>
        <taxon>Xenocypridinae</taxon>
        <taxon>Xenocypridinae incertae sedis</taxon>
        <taxon>Anabarilius</taxon>
    </lineage>
</organism>
<keyword evidence="9" id="KW-0732">Signal</keyword>
<dbReference type="Gene3D" id="3.10.100.10">
    <property type="entry name" value="Mannose-Binding Protein A, subunit A"/>
    <property type="match status" value="1"/>
</dbReference>
<keyword evidence="7" id="KW-0597">Phosphoprotein</keyword>
<dbReference type="InterPro" id="IPR043210">
    <property type="entry name" value="CD44_antigen-like"/>
</dbReference>
<feature type="compositionally biased region" description="Polar residues" evidence="25">
    <location>
        <begin position="327"/>
        <end position="337"/>
    </location>
</feature>
<evidence type="ECO:0000256" key="2">
    <source>
        <dbReference type="ARBA" id="ARBA00004251"/>
    </source>
</evidence>
<keyword evidence="29" id="KW-1185">Reference proteome</keyword>
<feature type="disulfide bond" evidence="24">
    <location>
        <begin position="157"/>
        <end position="178"/>
    </location>
</feature>
<evidence type="ECO:0000256" key="23">
    <source>
        <dbReference type="ARBA" id="ARBA00032917"/>
    </source>
</evidence>
<evidence type="ECO:0000256" key="19">
    <source>
        <dbReference type="ARBA" id="ARBA00029928"/>
    </source>
</evidence>
<dbReference type="InterPro" id="IPR001231">
    <property type="entry name" value="CD44_antigen"/>
</dbReference>
<dbReference type="InterPro" id="IPR016187">
    <property type="entry name" value="CTDL_fold"/>
</dbReference>
<feature type="compositionally biased region" description="Basic and acidic residues" evidence="25">
    <location>
        <begin position="279"/>
        <end position="293"/>
    </location>
</feature>
<dbReference type="GO" id="GO:0005902">
    <property type="term" value="C:microvillus"/>
    <property type="evidence" value="ECO:0007669"/>
    <property type="project" value="UniProtKB-SubCell"/>
</dbReference>
<dbReference type="AlphaFoldDB" id="A0A3N0YEZ4"/>
<evidence type="ECO:0000256" key="11">
    <source>
        <dbReference type="ARBA" id="ARBA00022974"/>
    </source>
</evidence>
<dbReference type="GO" id="GO:0035692">
    <property type="term" value="C:macrophage migration inhibitory factor receptor complex"/>
    <property type="evidence" value="ECO:0007669"/>
    <property type="project" value="TreeGrafter"/>
</dbReference>
<keyword evidence="8 26" id="KW-0812">Transmembrane</keyword>
<evidence type="ECO:0000256" key="1">
    <source>
        <dbReference type="ARBA" id="ARBA00004105"/>
    </source>
</evidence>
<keyword evidence="6" id="KW-0964">Secreted</keyword>
<evidence type="ECO:0000256" key="14">
    <source>
        <dbReference type="ARBA" id="ARBA00023157"/>
    </source>
</evidence>
<dbReference type="SUPFAM" id="SSF56436">
    <property type="entry name" value="C-type lectin-like"/>
    <property type="match status" value="1"/>
</dbReference>
<comment type="subcellular location">
    <subcellularLocation>
        <location evidence="2">Cell membrane</location>
        <topology evidence="2">Single-pass type I membrane protein</topology>
    </subcellularLocation>
    <subcellularLocation>
        <location evidence="1">Cell projection</location>
        <location evidence="1">Microvillus</location>
    </subcellularLocation>
    <subcellularLocation>
        <location evidence="3">Secreted</location>
    </subcellularLocation>
</comment>
<proteinExistence type="predicted"/>
<feature type="compositionally biased region" description="Polar residues" evidence="25">
    <location>
        <begin position="245"/>
        <end position="270"/>
    </location>
</feature>
<evidence type="ECO:0000313" key="28">
    <source>
        <dbReference type="EMBL" id="ROL44835.1"/>
    </source>
</evidence>
<dbReference type="OrthoDB" id="8952307at2759"/>
<evidence type="ECO:0000256" key="21">
    <source>
        <dbReference type="ARBA" id="ARBA00031823"/>
    </source>
</evidence>
<dbReference type="Pfam" id="PF00193">
    <property type="entry name" value="Xlink"/>
    <property type="match status" value="1"/>
</dbReference>
<dbReference type="PANTHER" id="PTHR10225:SF6">
    <property type="entry name" value="CD44 ANTIGEN"/>
    <property type="match status" value="1"/>
</dbReference>
<dbReference type="EMBL" id="RJVU01043840">
    <property type="protein sequence ID" value="ROL44835.1"/>
    <property type="molecule type" value="Genomic_DNA"/>
</dbReference>
<keyword evidence="11" id="KW-0654">Proteoglycan</keyword>
<comment type="caution">
    <text evidence="24">Lacks conserved residue(s) required for the propagation of feature annotation.</text>
</comment>
<protein>
    <recommendedName>
        <fullName evidence="4">CD44 antigen</fullName>
    </recommendedName>
    <alternativeName>
        <fullName evidence="22">GP90 lymphocyte homing/adhesion receptor</fullName>
    </alternativeName>
    <alternativeName>
        <fullName evidence="21">HUTCH-I</fullName>
    </alternativeName>
    <alternativeName>
        <fullName evidence="23">Hermes antigen</fullName>
    </alternativeName>
    <alternativeName>
        <fullName evidence="20">Hyaluronate receptor</fullName>
    </alternativeName>
    <alternativeName>
        <fullName evidence="18">Phagocytic glycoprotein 1</fullName>
    </alternativeName>
    <alternativeName>
        <fullName evidence="19">Phagocytic glycoprotein I</fullName>
    </alternativeName>
</protein>
<dbReference type="GO" id="GO:0070374">
    <property type="term" value="P:positive regulation of ERK1 and ERK2 cascade"/>
    <property type="evidence" value="ECO:0007669"/>
    <property type="project" value="TreeGrafter"/>
</dbReference>
<dbReference type="GO" id="GO:0005576">
    <property type="term" value="C:extracellular region"/>
    <property type="evidence" value="ECO:0007669"/>
    <property type="project" value="UniProtKB-SubCell"/>
</dbReference>
<name>A0A3N0YEZ4_ANAGA</name>
<evidence type="ECO:0000313" key="29">
    <source>
        <dbReference type="Proteomes" id="UP000281406"/>
    </source>
</evidence>
<keyword evidence="12 26" id="KW-1133">Transmembrane helix</keyword>
<dbReference type="GO" id="GO:0005540">
    <property type="term" value="F:hyaluronic acid binding"/>
    <property type="evidence" value="ECO:0007669"/>
    <property type="project" value="InterPro"/>
</dbReference>
<evidence type="ECO:0000256" key="18">
    <source>
        <dbReference type="ARBA" id="ARBA00029917"/>
    </source>
</evidence>
<dbReference type="SMART" id="SM00445">
    <property type="entry name" value="LINK"/>
    <property type="match status" value="1"/>
</dbReference>
<keyword evidence="13 26" id="KW-0472">Membrane</keyword>
<evidence type="ECO:0000256" key="3">
    <source>
        <dbReference type="ARBA" id="ARBA00004613"/>
    </source>
</evidence>
<keyword evidence="10" id="KW-0130">Cell adhesion</keyword>
<feature type="region of interest" description="Disordered" evidence="25">
    <location>
        <begin position="231"/>
        <end position="337"/>
    </location>
</feature>
<dbReference type="InterPro" id="IPR000538">
    <property type="entry name" value="Link_dom"/>
</dbReference>
<evidence type="ECO:0000256" key="24">
    <source>
        <dbReference type="PROSITE-ProRule" id="PRU00323"/>
    </source>
</evidence>
<evidence type="ECO:0000256" key="9">
    <source>
        <dbReference type="ARBA" id="ARBA00022729"/>
    </source>
</evidence>
<evidence type="ECO:0000256" key="7">
    <source>
        <dbReference type="ARBA" id="ARBA00022553"/>
    </source>
</evidence>
<dbReference type="GO" id="GO:0006954">
    <property type="term" value="P:inflammatory response"/>
    <property type="evidence" value="ECO:0007669"/>
    <property type="project" value="TreeGrafter"/>
</dbReference>
<keyword evidence="15" id="KW-0675">Receptor</keyword>
<keyword evidence="16" id="KW-0325">Glycoprotein</keyword>
<gene>
    <name evidence="28" type="ORF">DPX16_2701</name>
</gene>
<evidence type="ECO:0000256" key="16">
    <source>
        <dbReference type="ARBA" id="ARBA00023180"/>
    </source>
</evidence>
<evidence type="ECO:0000256" key="13">
    <source>
        <dbReference type="ARBA" id="ARBA00023136"/>
    </source>
</evidence>
<dbReference type="GO" id="GO:0009653">
    <property type="term" value="P:anatomical structure morphogenesis"/>
    <property type="evidence" value="ECO:0007669"/>
    <property type="project" value="UniProtKB-ARBA"/>
</dbReference>
<evidence type="ECO:0000256" key="10">
    <source>
        <dbReference type="ARBA" id="ARBA00022889"/>
    </source>
</evidence>
<evidence type="ECO:0000256" key="5">
    <source>
        <dbReference type="ARBA" id="ARBA00022475"/>
    </source>
</evidence>
<evidence type="ECO:0000256" key="17">
    <source>
        <dbReference type="ARBA" id="ARBA00023273"/>
    </source>
</evidence>
<feature type="domain" description="Link" evidence="27">
    <location>
        <begin position="112"/>
        <end position="201"/>
    </location>
</feature>
<evidence type="ECO:0000256" key="4">
    <source>
        <dbReference type="ARBA" id="ARBA00020474"/>
    </source>
</evidence>
<dbReference type="PANTHER" id="PTHR10225">
    <property type="entry name" value="HYALURONAN RECEPTOR"/>
    <property type="match status" value="1"/>
</dbReference>
<evidence type="ECO:0000256" key="12">
    <source>
        <dbReference type="ARBA" id="ARBA00022989"/>
    </source>
</evidence>
<dbReference type="PRINTS" id="PR00658">
    <property type="entry name" value="CD44"/>
</dbReference>
<reference evidence="28 29" key="1">
    <citation type="submission" date="2018-10" db="EMBL/GenBank/DDBJ databases">
        <title>Genome assembly for a Yunnan-Guizhou Plateau 3E fish, Anabarilius grahami (Regan), and its evolutionary and genetic applications.</title>
        <authorList>
            <person name="Jiang W."/>
        </authorList>
    </citation>
    <scope>NUCLEOTIDE SEQUENCE [LARGE SCALE GENOMIC DNA]</scope>
    <source>
        <strain evidence="28">AG-KIZ</strain>
        <tissue evidence="28">Muscle</tissue>
    </source>
</reference>
<evidence type="ECO:0000256" key="8">
    <source>
        <dbReference type="ARBA" id="ARBA00022692"/>
    </source>
</evidence>
<dbReference type="GO" id="GO:0004896">
    <property type="term" value="F:cytokine receptor activity"/>
    <property type="evidence" value="ECO:0007669"/>
    <property type="project" value="TreeGrafter"/>
</dbReference>
<keyword evidence="5" id="KW-1003">Cell membrane</keyword>
<sequence length="428" mass="47127">MGFKQKFNQVWFEDQTYQAQSSLTISNTHSTRSAGLAAVSEETKAAALCVFFHHLWHTEAVHHLQLNALEGLKIHFLKAAYCALTFLNFTTISTAVLKSPESVSARSCSYVGVFHVQGRNRYSLTFEMAKSLCEDLSSSLANMEQVEEAYEKGLQTCRYGWVNSTKLVILRHKANKLCAGNQTGIIKKIQDGKKYDAFCYDATDLSVKACAAEIPEIVNKTDVSPATASTGVTTLKQDTGEDDNVTSTSEVLRDSTVSTPVLWTQTSATVSPVEDNETDQTHDTNDTEHREESTTSQPTTHTTELAMSERTSTHETPANKTAPGDVNPNNRSSGSDTVRSSDWLVILLTILAVLLILLLCVIVARRKRWCGKKQTLIITKKSSSAEKGAPASVTREQEMVTLVNNEKIMSSSSELVNINLDEPTEKTF</sequence>
<evidence type="ECO:0000256" key="25">
    <source>
        <dbReference type="SAM" id="MobiDB-lite"/>
    </source>
</evidence>